<dbReference type="Gene3D" id="3.60.21.10">
    <property type="match status" value="1"/>
</dbReference>
<accession>A0A8J4U2Q0</accession>
<feature type="non-terminal residue" evidence="11">
    <location>
        <position position="817"/>
    </location>
</feature>
<evidence type="ECO:0000256" key="1">
    <source>
        <dbReference type="ARBA" id="ARBA00001947"/>
    </source>
</evidence>
<dbReference type="SMART" id="SM00516">
    <property type="entry name" value="SEC14"/>
    <property type="match status" value="1"/>
</dbReference>
<keyword evidence="6" id="KW-0732">Signal</keyword>
<dbReference type="Pfam" id="PF00650">
    <property type="entry name" value="CRAL_TRIO"/>
    <property type="match status" value="1"/>
</dbReference>
<proteinExistence type="inferred from homology"/>
<dbReference type="InterPro" id="IPR011074">
    <property type="entry name" value="CRAL/TRIO_N_dom"/>
</dbReference>
<dbReference type="InterPro" id="IPR045473">
    <property type="entry name" value="ASM_C"/>
</dbReference>
<protein>
    <submittedName>
        <fullName evidence="11">Acid sphingomyelinase-like phosphodiesterase 3a</fullName>
    </submittedName>
</protein>
<dbReference type="Gene3D" id="3.40.525.10">
    <property type="entry name" value="CRAL-TRIO lipid binding domain"/>
    <property type="match status" value="1"/>
</dbReference>
<dbReference type="InterPro" id="IPR001251">
    <property type="entry name" value="CRAL-TRIO_dom"/>
</dbReference>
<keyword evidence="7" id="KW-0378">Hydrolase</keyword>
<feature type="non-terminal residue" evidence="11">
    <location>
        <position position="1"/>
    </location>
</feature>
<dbReference type="CDD" id="cd00842">
    <property type="entry name" value="MPP_ASMase"/>
    <property type="match status" value="1"/>
</dbReference>
<reference evidence="11" key="1">
    <citation type="submission" date="2020-07" db="EMBL/GenBank/DDBJ databases">
        <title>Clarias magur genome sequencing, assembly and annotation.</title>
        <authorList>
            <person name="Kushwaha B."/>
            <person name="Kumar R."/>
            <person name="Das P."/>
            <person name="Joshi C.G."/>
            <person name="Kumar D."/>
            <person name="Nagpure N.S."/>
            <person name="Pandey M."/>
            <person name="Agarwal S."/>
            <person name="Srivastava S."/>
            <person name="Singh M."/>
            <person name="Sahoo L."/>
            <person name="Jayasankar P."/>
            <person name="Meher P.K."/>
            <person name="Koringa P.G."/>
            <person name="Iquebal M.A."/>
            <person name="Das S.P."/>
            <person name="Bit A."/>
            <person name="Patnaik S."/>
            <person name="Patel N."/>
            <person name="Shah T.M."/>
            <person name="Hinsu A."/>
            <person name="Jena J.K."/>
        </authorList>
    </citation>
    <scope>NUCLEOTIDE SEQUENCE</scope>
    <source>
        <strain evidence="11">CIFAMagur01</strain>
        <tissue evidence="11">Testis</tissue>
    </source>
</reference>
<keyword evidence="4" id="KW-0964">Secreted</keyword>
<dbReference type="Gene3D" id="1.10.8.20">
    <property type="entry name" value="N-terminal domain of phosphatidylinositol transfer protein sec14p"/>
    <property type="match status" value="1"/>
</dbReference>
<dbReference type="GO" id="GO:0005615">
    <property type="term" value="C:extracellular space"/>
    <property type="evidence" value="ECO:0007669"/>
    <property type="project" value="TreeGrafter"/>
</dbReference>
<evidence type="ECO:0000256" key="7">
    <source>
        <dbReference type="ARBA" id="ARBA00022801"/>
    </source>
</evidence>
<evidence type="ECO:0000259" key="10">
    <source>
        <dbReference type="PROSITE" id="PS50191"/>
    </source>
</evidence>
<dbReference type="InterPro" id="IPR036273">
    <property type="entry name" value="CRAL/TRIO_N_dom_sf"/>
</dbReference>
<dbReference type="PROSITE" id="PS50191">
    <property type="entry name" value="CRAL_TRIO"/>
    <property type="match status" value="1"/>
</dbReference>
<dbReference type="SUPFAM" id="SSF52087">
    <property type="entry name" value="CRAL/TRIO domain"/>
    <property type="match status" value="1"/>
</dbReference>
<dbReference type="FunFam" id="3.40.525.10:FF:000002">
    <property type="entry name" value="Alpha-tocopherol transfer protein-like"/>
    <property type="match status" value="1"/>
</dbReference>
<comment type="similarity">
    <text evidence="3">Belongs to the acid sphingomyelinase family.</text>
</comment>
<keyword evidence="9" id="KW-0325">Glycoprotein</keyword>
<evidence type="ECO:0000256" key="3">
    <source>
        <dbReference type="ARBA" id="ARBA00008234"/>
    </source>
</evidence>
<evidence type="ECO:0000256" key="5">
    <source>
        <dbReference type="ARBA" id="ARBA00022723"/>
    </source>
</evidence>
<name>A0A8J4U2Q0_CLAMG</name>
<dbReference type="SMART" id="SM01100">
    <property type="entry name" value="CRAL_TRIO_N"/>
    <property type="match status" value="1"/>
</dbReference>
<dbReference type="Gene3D" id="2.40.128.20">
    <property type="match status" value="1"/>
</dbReference>
<dbReference type="OrthoDB" id="348678at2759"/>
<comment type="cofactor">
    <cofactor evidence="1">
        <name>Zn(2+)</name>
        <dbReference type="ChEBI" id="CHEBI:29105"/>
    </cofactor>
</comment>
<comment type="caution">
    <text evidence="11">The sequence shown here is derived from an EMBL/GenBank/DDBJ whole genome shotgun (WGS) entry which is preliminary data.</text>
</comment>
<keyword evidence="12" id="KW-1185">Reference proteome</keyword>
<dbReference type="CDD" id="cd00170">
    <property type="entry name" value="SEC14"/>
    <property type="match status" value="1"/>
</dbReference>
<dbReference type="PANTHER" id="PTHR10340">
    <property type="entry name" value="SPHINGOMYELIN PHOSPHODIESTERASE"/>
    <property type="match status" value="1"/>
</dbReference>
<dbReference type="FunFam" id="3.60.21.10:FF:000167">
    <property type="entry name" value="Acid sphingomyelinase-like phosphodiesterase"/>
    <property type="match status" value="1"/>
</dbReference>
<dbReference type="SUPFAM" id="SSF56300">
    <property type="entry name" value="Metallo-dependent phosphatases"/>
    <property type="match status" value="1"/>
</dbReference>
<dbReference type="EMBL" id="QNUK01000200">
    <property type="protein sequence ID" value="KAF5898423.1"/>
    <property type="molecule type" value="Genomic_DNA"/>
</dbReference>
<evidence type="ECO:0000256" key="9">
    <source>
        <dbReference type="ARBA" id="ARBA00023180"/>
    </source>
</evidence>
<evidence type="ECO:0000256" key="4">
    <source>
        <dbReference type="ARBA" id="ARBA00022525"/>
    </source>
</evidence>
<evidence type="ECO:0000313" key="11">
    <source>
        <dbReference type="EMBL" id="KAF5898423.1"/>
    </source>
</evidence>
<comment type="subcellular location">
    <subcellularLocation>
        <location evidence="2">Secreted</location>
    </subcellularLocation>
</comment>
<evidence type="ECO:0000256" key="8">
    <source>
        <dbReference type="ARBA" id="ARBA00022833"/>
    </source>
</evidence>
<evidence type="ECO:0000256" key="2">
    <source>
        <dbReference type="ARBA" id="ARBA00004613"/>
    </source>
</evidence>
<dbReference type="InterPro" id="IPR041805">
    <property type="entry name" value="ASMase/PPN1_MPP"/>
</dbReference>
<dbReference type="InterPro" id="IPR004843">
    <property type="entry name" value="Calcineurin-like_PHP"/>
</dbReference>
<feature type="domain" description="CRAL-TRIO" evidence="10">
    <location>
        <begin position="614"/>
        <end position="775"/>
    </location>
</feature>
<dbReference type="GO" id="GO:0046872">
    <property type="term" value="F:metal ion binding"/>
    <property type="evidence" value="ECO:0007669"/>
    <property type="project" value="UniProtKB-KW"/>
</dbReference>
<dbReference type="SUPFAM" id="SSF46938">
    <property type="entry name" value="CRAL/TRIO N-terminal domain"/>
    <property type="match status" value="1"/>
</dbReference>
<organism evidence="11 12">
    <name type="scientific">Clarias magur</name>
    <name type="common">Asian catfish</name>
    <name type="synonym">Macropteronotus magur</name>
    <dbReference type="NCBI Taxonomy" id="1594786"/>
    <lineage>
        <taxon>Eukaryota</taxon>
        <taxon>Metazoa</taxon>
        <taxon>Chordata</taxon>
        <taxon>Craniata</taxon>
        <taxon>Vertebrata</taxon>
        <taxon>Euteleostomi</taxon>
        <taxon>Actinopterygii</taxon>
        <taxon>Neopterygii</taxon>
        <taxon>Teleostei</taxon>
        <taxon>Ostariophysi</taxon>
        <taxon>Siluriformes</taxon>
        <taxon>Clariidae</taxon>
        <taxon>Clarias</taxon>
    </lineage>
</organism>
<dbReference type="InterPro" id="IPR036865">
    <property type="entry name" value="CRAL-TRIO_dom_sf"/>
</dbReference>
<evidence type="ECO:0000256" key="6">
    <source>
        <dbReference type="ARBA" id="ARBA00022729"/>
    </source>
</evidence>
<sequence>VGDEQISVAQVLKPTVTFYQDGDYIVLKKETGIHTGEIWFRLGEEFFEKTKDHRHCKNVITLEGSKLVQEQTWDGNETSIVREVKNNNMVMTLTFGDTVATITYTKAKHKVNGKSDCYSCNACKFWHISDLHIDPTYHVTEDHTKVCYSSKGFPASDPGVFGDFMCDSPYRLIQSAFTYMKNVDLDPEFIIWTGDSPPHVPADKLSTDTVVNMISNMTSTIRQFFPQLPVYPALGNHDYWPQDQLPVKENDIYQTAARLWSPWLQPEALVTLRKGGFYSQLIKPGLRLVSLNTNLYYSPNKLTVNMSDPAGQYQWLQDTLELSKQNMEKVYVIAHVPIGYLPFARNTTAVREDDNERLVDIFRNYSDVIQGQFYGHTHRDSFMVLLDKKGKPVNSAFVTPAVTPYRSFLDPYSNNPGVRVYLYNPQDYGLQDLWQFYLNLTEANLEEKPNWRLEYIMTKAFGIKDIQPESLHELALKFEAPESKEFQKYFNNFMKKATLLQMLTTTSSADLIKVGYTIARAEEAGLSAETLEKAKAELKENPDTLHQDIQEVRDMIITRPDIGFLRTDDAFILRFLRARKFNHFEAFRLLAQYFEYRQQNLDMFKNLKATEPGIKQALKDGFPGVLSNLDRHGRKILVLFAANWDQSRYTFVDILRAILLSLEAMIEDPELQVNGFVLIIDWSNFTFKQASKLTPSMLRLAIEGLQDSFPARFGGIHFVNQPWYIHALYTVIRPFLKDKTRKRIFMHGNNLNSLHQLIVPEILPSELGGMMPPYDMGTWARTLLDHAYDEETDYCPESYTLSVKDLEKDLSPKSMKR</sequence>
<dbReference type="Pfam" id="PF19272">
    <property type="entry name" value="ASMase_C"/>
    <property type="match status" value="1"/>
</dbReference>
<dbReference type="PRINTS" id="PR00180">
    <property type="entry name" value="CRETINALDHBP"/>
</dbReference>
<dbReference type="PANTHER" id="PTHR10340:SF24">
    <property type="entry name" value="ACID SPHINGOMYELINASE-LIKE PHOSPHODIESTERASE 3A"/>
    <property type="match status" value="1"/>
</dbReference>
<dbReference type="GO" id="GO:0008081">
    <property type="term" value="F:phosphoric diester hydrolase activity"/>
    <property type="evidence" value="ECO:0007669"/>
    <property type="project" value="TreeGrafter"/>
</dbReference>
<dbReference type="InterPro" id="IPR029052">
    <property type="entry name" value="Metallo-depent_PP-like"/>
</dbReference>
<dbReference type="SUPFAM" id="SSF50814">
    <property type="entry name" value="Lipocalins"/>
    <property type="match status" value="1"/>
</dbReference>
<dbReference type="Pfam" id="PF03765">
    <property type="entry name" value="CRAL_TRIO_N"/>
    <property type="match status" value="1"/>
</dbReference>
<keyword evidence="8" id="KW-0862">Zinc</keyword>
<gene>
    <name evidence="11" type="primary">smpdl3a</name>
    <name evidence="11" type="ORF">DAT39_011863</name>
</gene>
<dbReference type="Proteomes" id="UP000727407">
    <property type="component" value="Unassembled WGS sequence"/>
</dbReference>
<dbReference type="AlphaFoldDB" id="A0A8J4U2Q0"/>
<evidence type="ECO:0000313" key="12">
    <source>
        <dbReference type="Proteomes" id="UP000727407"/>
    </source>
</evidence>
<dbReference type="Gene3D" id="1.20.5.1200">
    <property type="entry name" value="Alpha-tocopherol transfer"/>
    <property type="match status" value="1"/>
</dbReference>
<dbReference type="Pfam" id="PF00149">
    <property type="entry name" value="Metallophos"/>
    <property type="match status" value="1"/>
</dbReference>
<keyword evidence="5" id="KW-0479">Metal-binding</keyword>
<dbReference type="InterPro" id="IPR012674">
    <property type="entry name" value="Calycin"/>
</dbReference>
<dbReference type="FunFam" id="1.10.8.20:FF:000001">
    <property type="entry name" value="Alpha-tocopherol transfer protein-like"/>
    <property type="match status" value="1"/>
</dbReference>